<dbReference type="Proteomes" id="UP000027734">
    <property type="component" value="Unassembled WGS sequence"/>
</dbReference>
<gene>
    <name evidence="1" type="ORF">DSW25_14550</name>
</gene>
<evidence type="ECO:0000313" key="1">
    <source>
        <dbReference type="EMBL" id="KEJ88894.1"/>
    </source>
</evidence>
<name>A0A073IGG5_9RHOB</name>
<organism evidence="1 2">
    <name type="scientific">Sulfitobacter donghicola DSW-25 = KCTC 12864 = JCM 14565</name>
    <dbReference type="NCBI Taxonomy" id="1300350"/>
    <lineage>
        <taxon>Bacteria</taxon>
        <taxon>Pseudomonadati</taxon>
        <taxon>Pseudomonadota</taxon>
        <taxon>Alphaproteobacteria</taxon>
        <taxon>Rhodobacterales</taxon>
        <taxon>Roseobacteraceae</taxon>
        <taxon>Sulfitobacter</taxon>
    </lineage>
</organism>
<accession>A0A073IGG5</accession>
<keyword evidence="2" id="KW-1185">Reference proteome</keyword>
<dbReference type="EMBL" id="JAMC01000005">
    <property type="protein sequence ID" value="KEJ88894.1"/>
    <property type="molecule type" value="Genomic_DNA"/>
</dbReference>
<proteinExistence type="predicted"/>
<dbReference type="STRING" id="1300350.Z948_2390"/>
<reference evidence="1 2" key="1">
    <citation type="submission" date="2014-01" db="EMBL/GenBank/DDBJ databases">
        <title>Sulfitobacter donghicola JCM 14565 Genome Sequencing.</title>
        <authorList>
            <person name="Lai Q."/>
            <person name="Hong Z."/>
        </authorList>
    </citation>
    <scope>NUCLEOTIDE SEQUENCE [LARGE SCALE GENOMIC DNA]</scope>
    <source>
        <strain evidence="1 2">JCM 14565</strain>
    </source>
</reference>
<sequence length="50" mass="5595">MFEQVAVKGGYEPTYQCRIVRECLLSCSKLVLHLAVQIGGSLQAQRRKDA</sequence>
<evidence type="ECO:0000313" key="2">
    <source>
        <dbReference type="Proteomes" id="UP000027734"/>
    </source>
</evidence>
<dbReference type="AlphaFoldDB" id="A0A073IGG5"/>
<protein>
    <submittedName>
        <fullName evidence="1">Uncharacterized protein</fullName>
    </submittedName>
</protein>
<comment type="caution">
    <text evidence="1">The sequence shown here is derived from an EMBL/GenBank/DDBJ whole genome shotgun (WGS) entry which is preliminary data.</text>
</comment>